<dbReference type="GO" id="GO:0005829">
    <property type="term" value="C:cytosol"/>
    <property type="evidence" value="ECO:0007669"/>
    <property type="project" value="TreeGrafter"/>
</dbReference>
<dbReference type="EMBL" id="JADPIE010000008">
    <property type="protein sequence ID" value="MBF8437961.1"/>
    <property type="molecule type" value="Genomic_DNA"/>
</dbReference>
<dbReference type="InterPro" id="IPR013108">
    <property type="entry name" value="Amidohydro_3"/>
</dbReference>
<dbReference type="SUPFAM" id="SSF51338">
    <property type="entry name" value="Composite domain of metallo-dependent hydrolases"/>
    <property type="match status" value="1"/>
</dbReference>
<dbReference type="InterPro" id="IPR023100">
    <property type="entry name" value="D-aminoacylase_insert_dom_sf"/>
</dbReference>
<name>A0A931AU52_9FIRM</name>
<dbReference type="CDD" id="cd01297">
    <property type="entry name" value="D-aminoacylase"/>
    <property type="match status" value="1"/>
</dbReference>
<keyword evidence="3" id="KW-1185">Reference proteome</keyword>
<proteinExistence type="predicted"/>
<dbReference type="Gene3D" id="2.30.40.10">
    <property type="entry name" value="Urease, subunit C, domain 1"/>
    <property type="match status" value="1"/>
</dbReference>
<feature type="domain" description="Amidohydrolase 3" evidence="1">
    <location>
        <begin position="402"/>
        <end position="514"/>
    </location>
</feature>
<dbReference type="PANTHER" id="PTHR11647:SF1">
    <property type="entry name" value="COLLAPSIN RESPONSE MEDIATOR PROTEIN"/>
    <property type="match status" value="1"/>
</dbReference>
<dbReference type="GO" id="GO:0016812">
    <property type="term" value="F:hydrolase activity, acting on carbon-nitrogen (but not peptide) bonds, in cyclic amides"/>
    <property type="evidence" value="ECO:0007669"/>
    <property type="project" value="TreeGrafter"/>
</dbReference>
<dbReference type="AlphaFoldDB" id="A0A931AU52"/>
<dbReference type="SUPFAM" id="SSF51556">
    <property type="entry name" value="Metallo-dependent hydrolases"/>
    <property type="match status" value="1"/>
</dbReference>
<dbReference type="InterPro" id="IPR050378">
    <property type="entry name" value="Metallo-dep_Hydrolases_sf"/>
</dbReference>
<dbReference type="Gene3D" id="3.30.1490.130">
    <property type="entry name" value="D-aminoacylase. Domain 3"/>
    <property type="match status" value="1"/>
</dbReference>
<dbReference type="PANTHER" id="PTHR11647">
    <property type="entry name" value="HYDRANTOINASE/DIHYDROPYRIMIDINASE FAMILY MEMBER"/>
    <property type="match status" value="1"/>
</dbReference>
<dbReference type="Pfam" id="PF07969">
    <property type="entry name" value="Amidohydro_3"/>
    <property type="match status" value="2"/>
</dbReference>
<dbReference type="InterPro" id="IPR032466">
    <property type="entry name" value="Metal_Hydrolase"/>
</dbReference>
<evidence type="ECO:0000313" key="3">
    <source>
        <dbReference type="Proteomes" id="UP000621436"/>
    </source>
</evidence>
<comment type="caution">
    <text evidence="2">The sequence shown here is derived from an EMBL/GenBank/DDBJ whole genome shotgun (WGS) entry which is preliminary data.</text>
</comment>
<evidence type="ECO:0000313" key="2">
    <source>
        <dbReference type="EMBL" id="MBF8437961.1"/>
    </source>
</evidence>
<dbReference type="Proteomes" id="UP000621436">
    <property type="component" value="Unassembled WGS sequence"/>
</dbReference>
<dbReference type="RefSeq" id="WP_270455025.1">
    <property type="nucleotide sequence ID" value="NZ_JADPIE010000008.1"/>
</dbReference>
<evidence type="ECO:0000259" key="1">
    <source>
        <dbReference type="Pfam" id="PF07969"/>
    </source>
</evidence>
<dbReference type="GO" id="GO:0016811">
    <property type="term" value="F:hydrolase activity, acting on carbon-nitrogen (but not peptide) bonds, in linear amides"/>
    <property type="evidence" value="ECO:0007669"/>
    <property type="project" value="InterPro"/>
</dbReference>
<accession>A0A931AU52</accession>
<reference evidence="2" key="1">
    <citation type="submission" date="2020-11" db="EMBL/GenBank/DDBJ databases">
        <title>Halonatronomonas betainensis gen. nov., sp. nov. a novel haloalkaliphilic representative of the family Halanaerobiacae capable of betaine degradation.</title>
        <authorList>
            <person name="Boltyanskaya Y."/>
            <person name="Kevbrin V."/>
            <person name="Detkova E."/>
            <person name="Grouzdev D.S."/>
            <person name="Koziaeva V."/>
            <person name="Zhilina T."/>
        </authorList>
    </citation>
    <scope>NUCLEOTIDE SEQUENCE</scope>
    <source>
        <strain evidence="2">Z-7014</strain>
    </source>
</reference>
<organism evidence="2 3">
    <name type="scientific">Halonatronomonas betaini</name>
    <dbReference type="NCBI Taxonomy" id="2778430"/>
    <lineage>
        <taxon>Bacteria</taxon>
        <taxon>Bacillati</taxon>
        <taxon>Bacillota</taxon>
        <taxon>Clostridia</taxon>
        <taxon>Halanaerobiales</taxon>
        <taxon>Halarsenatibacteraceae</taxon>
        <taxon>Halonatronomonas</taxon>
    </lineage>
</organism>
<sequence length="532" mass="59273">MYDYLIKNGNVFLGKYQGWLKADVAIKDEKIVSLKPNIPASEAKEVFSAKNQVVSAGFIDVHTHDEMEILQSGTVPAKIPQGVTTVLLGNCGLGFYPIVEDRKEDLKDYNSGIFDLEGVEFDWKDLQGFSNKLEKRGLGINAASLVAHGSIRLAVKGFDDSKATDEELKIMGQLLQEALNQGAAGMSTGLLYPPSSYANQKEIEYLVSILAENNKIYTTHLRNESVELEDCIKENIELARKTGVKVEISHLNLSGKEIWGESDYILALFDKAREEGLDIHADQYPYQAGSTLITALLPQWSMVDGVENLLDHLKNTSCFREKLTEDIETGIPNWDNIIKSAGWDNIIVNSVPKESMKRYQNKSLREIADLMGEDLHDALYNLIIEGEGRITILIFSTSQDDVDNILANPDILVGSDGLTINGHPHPRLYGTYPKILGEAVREREILSLETALDKMTRLPANKFGFDDRGTIAEGKYADIVVFDPDVIEAKATYERPSQLAKGVNLLLINGEPVYKDGKYLDENRPGKFIRLF</sequence>
<protein>
    <submittedName>
        <fullName evidence="2">D-aminoacylase</fullName>
    </submittedName>
</protein>
<feature type="domain" description="Amidohydrolase 3" evidence="1">
    <location>
        <begin position="45"/>
        <end position="190"/>
    </location>
</feature>
<dbReference type="Gene3D" id="3.20.20.140">
    <property type="entry name" value="Metal-dependent hydrolases"/>
    <property type="match status" value="2"/>
</dbReference>
<dbReference type="InterPro" id="IPR011059">
    <property type="entry name" value="Metal-dep_hydrolase_composite"/>
</dbReference>
<gene>
    <name evidence="2" type="ORF">I0Q91_12780</name>
</gene>